<evidence type="ECO:0000256" key="3">
    <source>
        <dbReference type="ARBA" id="ARBA00009381"/>
    </source>
</evidence>
<dbReference type="EC" id="2.3.2.2" evidence="9"/>
<dbReference type="RefSeq" id="WP_330128666.1">
    <property type="nucleotide sequence ID" value="NZ_JAUHLI010000007.1"/>
</dbReference>
<reference evidence="11 12" key="1">
    <citation type="submission" date="2023-07" db="EMBL/GenBank/DDBJ databases">
        <title>Alkalimonas sp., MEB108 novel, alkaliphilic bacterium isolated from Lonar Lake, India.</title>
        <authorList>
            <person name="Joshi A."/>
            <person name="Thite S."/>
        </authorList>
    </citation>
    <scope>NUCLEOTIDE SEQUENCE [LARGE SCALE GENOMIC DNA]</scope>
    <source>
        <strain evidence="11 12">MEB108</strain>
    </source>
</reference>
<dbReference type="Pfam" id="PF01019">
    <property type="entry name" value="G_glu_transpept"/>
    <property type="match status" value="1"/>
</dbReference>
<dbReference type="Gene3D" id="3.60.20.40">
    <property type="match status" value="1"/>
</dbReference>
<dbReference type="InterPro" id="IPR043137">
    <property type="entry name" value="GGT_ssub_C"/>
</dbReference>
<dbReference type="EC" id="3.4.19.13" evidence="9"/>
<dbReference type="PANTHER" id="PTHR43199">
    <property type="entry name" value="GLUTATHIONE HYDROLASE"/>
    <property type="match status" value="1"/>
</dbReference>
<proteinExistence type="inferred from homology"/>
<dbReference type="PRINTS" id="PR01210">
    <property type="entry name" value="GGTRANSPTASE"/>
</dbReference>
<keyword evidence="10" id="KW-0732">Signal</keyword>
<evidence type="ECO:0000256" key="2">
    <source>
        <dbReference type="ARBA" id="ARBA00001089"/>
    </source>
</evidence>
<comment type="subunit">
    <text evidence="9">This enzyme consists of two polypeptide chains, which are synthesized in precursor form from a single polypeptide.</text>
</comment>
<keyword evidence="7 9" id="KW-0012">Acyltransferase</keyword>
<evidence type="ECO:0000256" key="4">
    <source>
        <dbReference type="ARBA" id="ARBA00022679"/>
    </source>
</evidence>
<comment type="similarity">
    <text evidence="3 9">Belongs to the gamma-glutamyltransferase family.</text>
</comment>
<name>A0ABU7J4Z3_9GAMM</name>
<evidence type="ECO:0000256" key="7">
    <source>
        <dbReference type="ARBA" id="ARBA00023315"/>
    </source>
</evidence>
<evidence type="ECO:0000256" key="1">
    <source>
        <dbReference type="ARBA" id="ARBA00001049"/>
    </source>
</evidence>
<dbReference type="GO" id="GO:0103068">
    <property type="term" value="F:leukotriene C4 gamma-glutamyl transferase activity"/>
    <property type="evidence" value="ECO:0007669"/>
    <property type="project" value="UniProtKB-EC"/>
</dbReference>
<dbReference type="EMBL" id="JAUHLI010000007">
    <property type="protein sequence ID" value="MEE2001569.1"/>
    <property type="molecule type" value="Genomic_DNA"/>
</dbReference>
<dbReference type="SUPFAM" id="SSF56235">
    <property type="entry name" value="N-terminal nucleophile aminohydrolases (Ntn hydrolases)"/>
    <property type="match status" value="1"/>
</dbReference>
<feature type="signal peptide" evidence="10">
    <location>
        <begin position="1"/>
        <end position="19"/>
    </location>
</feature>
<comment type="catalytic activity">
    <reaction evidence="2 9">
        <text>glutathione + H2O = L-cysteinylglycine + L-glutamate</text>
        <dbReference type="Rhea" id="RHEA:28807"/>
        <dbReference type="ChEBI" id="CHEBI:15377"/>
        <dbReference type="ChEBI" id="CHEBI:29985"/>
        <dbReference type="ChEBI" id="CHEBI:57925"/>
        <dbReference type="ChEBI" id="CHEBI:61694"/>
        <dbReference type="EC" id="3.4.19.13"/>
    </reaction>
</comment>
<evidence type="ECO:0000313" key="12">
    <source>
        <dbReference type="Proteomes" id="UP001336314"/>
    </source>
</evidence>
<feature type="chain" id="PRO_5047141837" description="Glutathione hydrolase proenzyme" evidence="10">
    <location>
        <begin position="20"/>
        <end position="579"/>
    </location>
</feature>
<dbReference type="InterPro" id="IPR000101">
    <property type="entry name" value="GGT_peptidase"/>
</dbReference>
<comment type="PTM">
    <text evidence="9">Cleaved by autocatalysis into a large and a small subunit.</text>
</comment>
<protein>
    <recommendedName>
        <fullName evidence="9">Glutathione hydrolase proenzyme</fullName>
        <ecNumber evidence="9">2.3.2.2</ecNumber>
        <ecNumber evidence="9">3.4.19.13</ecNumber>
    </recommendedName>
    <component>
        <recommendedName>
            <fullName evidence="9">Glutathione hydrolase large chain</fullName>
        </recommendedName>
    </component>
    <component>
        <recommendedName>
            <fullName evidence="9">Glutathione hydrolase small chain</fullName>
        </recommendedName>
    </component>
</protein>
<dbReference type="NCBIfam" id="TIGR00066">
    <property type="entry name" value="g_glut_trans"/>
    <property type="match status" value="1"/>
</dbReference>
<comment type="catalytic activity">
    <reaction evidence="1 9">
        <text>an S-substituted glutathione + H2O = an S-substituted L-cysteinylglycine + L-glutamate</text>
        <dbReference type="Rhea" id="RHEA:59468"/>
        <dbReference type="ChEBI" id="CHEBI:15377"/>
        <dbReference type="ChEBI" id="CHEBI:29985"/>
        <dbReference type="ChEBI" id="CHEBI:90779"/>
        <dbReference type="ChEBI" id="CHEBI:143103"/>
        <dbReference type="EC" id="3.4.19.13"/>
    </reaction>
</comment>
<organism evidence="11 12">
    <name type="scientific">Alkalimonas cellulosilytica</name>
    <dbReference type="NCBI Taxonomy" id="3058395"/>
    <lineage>
        <taxon>Bacteria</taxon>
        <taxon>Pseudomonadati</taxon>
        <taxon>Pseudomonadota</taxon>
        <taxon>Gammaproteobacteria</taxon>
        <taxon>Alkalimonas</taxon>
    </lineage>
</organism>
<evidence type="ECO:0000256" key="8">
    <source>
        <dbReference type="ARBA" id="ARBA00047417"/>
    </source>
</evidence>
<evidence type="ECO:0000256" key="10">
    <source>
        <dbReference type="SAM" id="SignalP"/>
    </source>
</evidence>
<keyword evidence="9" id="KW-0317">Glutathione biosynthesis</keyword>
<gene>
    <name evidence="11" type="primary">ggt</name>
    <name evidence="11" type="ORF">QWY20_08890</name>
</gene>
<keyword evidence="12" id="KW-1185">Reference proteome</keyword>
<sequence>MKFLLSSLFLLCSSPLVLASTPVQADREPEAATGYYQQQLVEAQHFMVSAAHPLATQAGLRVLEQGGSAMDAAIAVQLVLGLVEAQSSGIGGGAFILHWDQEGQQMTAFDGRETAPKAATEQLFMQGDTAMPWREAYVGGKSVGVPGLFAVMYQAHQRYGKLVWEQLFEDAIQLASEGFPVSDRMARQLAVGWNQGIQHSPEASQYFYPDGEPLQAGAVITNQSYADILRQVAEQGPQAFYQGENAAAMVKAVQQASVNAGALALTDLAAYQAVERKPVCGSYRSYTICGMPPPSSGGIAVVQILGLLERFEVGQLAPDSVEAIHLFGVASQLAFADRDHYVADSDFVEVPIQQLIEPAYLASRSQLIQTDKALAEVSPGSPVTELARLSTSSPELSNTTHLSIVDAKGNAVSMTSSIENVFGSGLMVNGYLLNNQLTDFSLSPKLHGELVANRVQGGKRPRSSMSPVMVFDEAGTLRIVLGSPGGSRIINYVAQTLVALIDWHLDIQSAISLPRVTHRNDFLALEKGTAIEHHQSALEQMGHQVRVIDLNSGLHGIVILDTGLQGGADPRREGQVLGH</sequence>
<dbReference type="InterPro" id="IPR043138">
    <property type="entry name" value="GGT_lsub"/>
</dbReference>
<dbReference type="Gene3D" id="1.10.246.130">
    <property type="match status" value="1"/>
</dbReference>
<keyword evidence="5 9" id="KW-0378">Hydrolase</keyword>
<evidence type="ECO:0000256" key="9">
    <source>
        <dbReference type="RuleBase" id="RU368036"/>
    </source>
</evidence>
<dbReference type="InterPro" id="IPR029055">
    <property type="entry name" value="Ntn_hydrolases_N"/>
</dbReference>
<keyword evidence="6 9" id="KW-0865">Zymogen</keyword>
<dbReference type="InterPro" id="IPR051792">
    <property type="entry name" value="GGT_bact"/>
</dbReference>
<comment type="catalytic activity">
    <reaction evidence="8 9">
        <text>an N-terminal (5-L-glutamyl)-[peptide] + an alpha-amino acid = 5-L-glutamyl amino acid + an N-terminal L-alpha-aminoacyl-[peptide]</text>
        <dbReference type="Rhea" id="RHEA:23904"/>
        <dbReference type="Rhea" id="RHEA-COMP:9780"/>
        <dbReference type="Rhea" id="RHEA-COMP:9795"/>
        <dbReference type="ChEBI" id="CHEBI:77644"/>
        <dbReference type="ChEBI" id="CHEBI:78597"/>
        <dbReference type="ChEBI" id="CHEBI:78599"/>
        <dbReference type="ChEBI" id="CHEBI:78608"/>
        <dbReference type="EC" id="2.3.2.2"/>
    </reaction>
</comment>
<comment type="caution">
    <text evidence="11">The sequence shown here is derived from an EMBL/GenBank/DDBJ whole genome shotgun (WGS) entry which is preliminary data.</text>
</comment>
<evidence type="ECO:0000256" key="5">
    <source>
        <dbReference type="ARBA" id="ARBA00022801"/>
    </source>
</evidence>
<dbReference type="PANTHER" id="PTHR43199:SF1">
    <property type="entry name" value="GLUTATHIONE HYDROLASE PROENZYME"/>
    <property type="match status" value="1"/>
</dbReference>
<comment type="pathway">
    <text evidence="9">Sulfur metabolism; glutathione metabolism.</text>
</comment>
<keyword evidence="4 9" id="KW-0808">Transferase</keyword>
<dbReference type="Proteomes" id="UP001336314">
    <property type="component" value="Unassembled WGS sequence"/>
</dbReference>
<accession>A0ABU7J4Z3</accession>
<evidence type="ECO:0000256" key="6">
    <source>
        <dbReference type="ARBA" id="ARBA00023145"/>
    </source>
</evidence>
<evidence type="ECO:0000313" key="11">
    <source>
        <dbReference type="EMBL" id="MEE2001569.1"/>
    </source>
</evidence>